<dbReference type="InterPro" id="IPR013078">
    <property type="entry name" value="His_Pase_superF_clade-1"/>
</dbReference>
<dbReference type="SMART" id="SM00855">
    <property type="entry name" value="PGAM"/>
    <property type="match status" value="1"/>
</dbReference>
<dbReference type="Pfam" id="PF00300">
    <property type="entry name" value="His_Phos_1"/>
    <property type="match status" value="1"/>
</dbReference>
<dbReference type="PANTHER" id="PTHR46517:SF1">
    <property type="entry name" value="FRUCTOSE-2,6-BISPHOSPHATASE TIGAR"/>
    <property type="match status" value="1"/>
</dbReference>
<evidence type="ECO:0000256" key="3">
    <source>
        <dbReference type="PIRSR" id="PIRSR613078-2"/>
    </source>
</evidence>
<evidence type="ECO:0000256" key="1">
    <source>
        <dbReference type="ARBA" id="ARBA00022801"/>
    </source>
</evidence>
<evidence type="ECO:0000313" key="5">
    <source>
        <dbReference type="Proteomes" id="UP000807025"/>
    </source>
</evidence>
<dbReference type="CDD" id="cd07067">
    <property type="entry name" value="HP_PGM_like"/>
    <property type="match status" value="1"/>
</dbReference>
<dbReference type="PROSITE" id="PS00175">
    <property type="entry name" value="PG_MUTASE"/>
    <property type="match status" value="1"/>
</dbReference>
<evidence type="ECO:0000256" key="2">
    <source>
        <dbReference type="PIRSR" id="PIRSR613078-1"/>
    </source>
</evidence>
<dbReference type="GO" id="GO:0005829">
    <property type="term" value="C:cytosol"/>
    <property type="evidence" value="ECO:0007669"/>
    <property type="project" value="TreeGrafter"/>
</dbReference>
<reference evidence="4" key="1">
    <citation type="submission" date="2020-11" db="EMBL/GenBank/DDBJ databases">
        <authorList>
            <consortium name="DOE Joint Genome Institute"/>
            <person name="Ahrendt S."/>
            <person name="Riley R."/>
            <person name="Andreopoulos W."/>
            <person name="Labutti K."/>
            <person name="Pangilinan J."/>
            <person name="Ruiz-Duenas F.J."/>
            <person name="Barrasa J.M."/>
            <person name="Sanchez-Garcia M."/>
            <person name="Camarero S."/>
            <person name="Miyauchi S."/>
            <person name="Serrano A."/>
            <person name="Linde D."/>
            <person name="Babiker R."/>
            <person name="Drula E."/>
            <person name="Ayuso-Fernandez I."/>
            <person name="Pacheco R."/>
            <person name="Padilla G."/>
            <person name="Ferreira P."/>
            <person name="Barriuso J."/>
            <person name="Kellner H."/>
            <person name="Castanera R."/>
            <person name="Alfaro M."/>
            <person name="Ramirez L."/>
            <person name="Pisabarro A.G."/>
            <person name="Kuo A."/>
            <person name="Tritt A."/>
            <person name="Lipzen A."/>
            <person name="He G."/>
            <person name="Yan M."/>
            <person name="Ng V."/>
            <person name="Cullen D."/>
            <person name="Martin F."/>
            <person name="Rosso M.-N."/>
            <person name="Henrissat B."/>
            <person name="Hibbett D."/>
            <person name="Martinez A.T."/>
            <person name="Grigoriev I.V."/>
        </authorList>
    </citation>
    <scope>NUCLEOTIDE SEQUENCE</scope>
    <source>
        <strain evidence="4">ATCC 90797</strain>
    </source>
</reference>
<dbReference type="EMBL" id="MU154543">
    <property type="protein sequence ID" value="KAF9497451.1"/>
    <property type="molecule type" value="Genomic_DNA"/>
</dbReference>
<proteinExistence type="predicted"/>
<dbReference type="InterPro" id="IPR029033">
    <property type="entry name" value="His_PPase_superfam"/>
</dbReference>
<dbReference type="GO" id="GO:0045820">
    <property type="term" value="P:negative regulation of glycolytic process"/>
    <property type="evidence" value="ECO:0007669"/>
    <property type="project" value="TreeGrafter"/>
</dbReference>
<dbReference type="AlphaFoldDB" id="A0A9P6D8X1"/>
<feature type="active site" description="Tele-phosphohistidine intermediate" evidence="2">
    <location>
        <position position="11"/>
    </location>
</feature>
<accession>A0A9P6D8X1</accession>
<dbReference type="GO" id="GO:0043456">
    <property type="term" value="P:regulation of pentose-phosphate shunt"/>
    <property type="evidence" value="ECO:0007669"/>
    <property type="project" value="TreeGrafter"/>
</dbReference>
<dbReference type="Proteomes" id="UP000807025">
    <property type="component" value="Unassembled WGS sequence"/>
</dbReference>
<protein>
    <submittedName>
        <fullName evidence="4">Phosphoglycerate mutase-like protein</fullName>
    </submittedName>
</protein>
<dbReference type="InterPro" id="IPR001345">
    <property type="entry name" value="PG/BPGM_mutase_AS"/>
</dbReference>
<dbReference type="GO" id="GO:0004331">
    <property type="term" value="F:fructose-2,6-bisphosphate 2-phosphatase activity"/>
    <property type="evidence" value="ECO:0007669"/>
    <property type="project" value="TreeGrafter"/>
</dbReference>
<dbReference type="PANTHER" id="PTHR46517">
    <property type="entry name" value="FRUCTOSE-2,6-BISPHOSPHATASE TIGAR"/>
    <property type="match status" value="1"/>
</dbReference>
<gene>
    <name evidence="4" type="ORF">BDN71DRAFT_1504735</name>
</gene>
<feature type="active site" description="Proton donor/acceptor" evidence="2">
    <location>
        <position position="85"/>
    </location>
</feature>
<feature type="binding site" evidence="3">
    <location>
        <begin position="10"/>
        <end position="17"/>
    </location>
    <ligand>
        <name>substrate</name>
    </ligand>
</feature>
<dbReference type="InterPro" id="IPR051695">
    <property type="entry name" value="Phosphoglycerate_Mutase"/>
</dbReference>
<keyword evidence="1" id="KW-0378">Hydrolase</keyword>
<dbReference type="OrthoDB" id="354304at2759"/>
<keyword evidence="5" id="KW-1185">Reference proteome</keyword>
<evidence type="ECO:0000313" key="4">
    <source>
        <dbReference type="EMBL" id="KAF9497451.1"/>
    </source>
</evidence>
<feature type="binding site" evidence="3">
    <location>
        <position position="60"/>
    </location>
    <ligand>
        <name>substrate</name>
    </ligand>
</feature>
<dbReference type="SUPFAM" id="SSF53254">
    <property type="entry name" value="Phosphoglycerate mutase-like"/>
    <property type="match status" value="1"/>
</dbReference>
<sequence length="222" mass="24520">MVAARVHIVRHGETQENHSGIIQGQLDTELNDSGRRQANLVARALQQIPFDFAHTSDLKRAVDTAECILRHHPDVVLNKAVELREKYMGLAQGLNIVERGQLPSAEYNQSMEPSQEFIGRMMAWWKREIVGGIGALPPRSAPYNILVVSHGGLIGTLVQNLLRSGEVQRGDGVGMWKLLNTAVTTIEFPDACEPILVKYGDVSHLLARSVEVVQDNADVNET</sequence>
<name>A0A9P6D8X1_PLEER</name>
<comment type="caution">
    <text evidence="4">The sequence shown here is derived from an EMBL/GenBank/DDBJ whole genome shotgun (WGS) entry which is preliminary data.</text>
</comment>
<dbReference type="Gene3D" id="3.40.50.1240">
    <property type="entry name" value="Phosphoglycerate mutase-like"/>
    <property type="match status" value="1"/>
</dbReference>
<organism evidence="4 5">
    <name type="scientific">Pleurotus eryngii</name>
    <name type="common">Boletus of the steppes</name>
    <dbReference type="NCBI Taxonomy" id="5323"/>
    <lineage>
        <taxon>Eukaryota</taxon>
        <taxon>Fungi</taxon>
        <taxon>Dikarya</taxon>
        <taxon>Basidiomycota</taxon>
        <taxon>Agaricomycotina</taxon>
        <taxon>Agaricomycetes</taxon>
        <taxon>Agaricomycetidae</taxon>
        <taxon>Agaricales</taxon>
        <taxon>Pleurotineae</taxon>
        <taxon>Pleurotaceae</taxon>
        <taxon>Pleurotus</taxon>
    </lineage>
</organism>